<dbReference type="EMBL" id="JACGZW010000010">
    <property type="protein sequence ID" value="MBB1157098.1"/>
    <property type="molecule type" value="Genomic_DNA"/>
</dbReference>
<sequence>MAKTADRTRGSRLLARCFPVGCTVFLIRGATGRINGAAKLIKAAYPQASAVAAFSRWTSTSASRSRRAPVIDCQASEPAASGRGADDARDGAFLAAGPRFRRNRFLIGGPGIRVAASRKFSMPHSE</sequence>
<evidence type="ECO:0000313" key="1">
    <source>
        <dbReference type="EMBL" id="MBB1157098.1"/>
    </source>
</evidence>
<organism evidence="1 2">
    <name type="scientific">Amycolatopsis dendrobii</name>
    <dbReference type="NCBI Taxonomy" id="2760662"/>
    <lineage>
        <taxon>Bacteria</taxon>
        <taxon>Bacillati</taxon>
        <taxon>Actinomycetota</taxon>
        <taxon>Actinomycetes</taxon>
        <taxon>Pseudonocardiales</taxon>
        <taxon>Pseudonocardiaceae</taxon>
        <taxon>Amycolatopsis</taxon>
    </lineage>
</organism>
<comment type="caution">
    <text evidence="1">The sequence shown here is derived from an EMBL/GenBank/DDBJ whole genome shotgun (WGS) entry which is preliminary data.</text>
</comment>
<dbReference type="Proteomes" id="UP000526734">
    <property type="component" value="Unassembled WGS sequence"/>
</dbReference>
<accession>A0A7W3W1I0</accession>
<dbReference type="RefSeq" id="WP_182893986.1">
    <property type="nucleotide sequence ID" value="NZ_JACGZW010000010.1"/>
</dbReference>
<evidence type="ECO:0000313" key="2">
    <source>
        <dbReference type="Proteomes" id="UP000526734"/>
    </source>
</evidence>
<protein>
    <submittedName>
        <fullName evidence="1">Uncharacterized protein</fullName>
    </submittedName>
</protein>
<reference evidence="1 2" key="1">
    <citation type="submission" date="2020-08" db="EMBL/GenBank/DDBJ databases">
        <title>Amycolatopsis sp. nov. DR6-1 isolated from Dendrobium heterocarpum.</title>
        <authorList>
            <person name="Tedsree N."/>
            <person name="Kuncharoen N."/>
            <person name="Likhitwitayawuid K."/>
            <person name="Tanasupawat S."/>
        </authorList>
    </citation>
    <scope>NUCLEOTIDE SEQUENCE [LARGE SCALE GENOMIC DNA]</scope>
    <source>
        <strain evidence="1 2">DR6-1</strain>
    </source>
</reference>
<dbReference type="AlphaFoldDB" id="A0A7W3W1I0"/>
<keyword evidence="2" id="KW-1185">Reference proteome</keyword>
<proteinExistence type="predicted"/>
<gene>
    <name evidence="1" type="ORF">H4281_28470</name>
</gene>
<name>A0A7W3W1I0_9PSEU</name>